<evidence type="ECO:0000259" key="11">
    <source>
        <dbReference type="PROSITE" id="PS50089"/>
    </source>
</evidence>
<dbReference type="SMART" id="SM00184">
    <property type="entry name" value="RING"/>
    <property type="match status" value="1"/>
</dbReference>
<keyword evidence="4" id="KW-0479">Metal-binding</keyword>
<evidence type="ECO:0000256" key="3">
    <source>
        <dbReference type="ARBA" id="ARBA00022679"/>
    </source>
</evidence>
<keyword evidence="8" id="KW-0804">Transcription</keyword>
<dbReference type="InterPro" id="IPR017907">
    <property type="entry name" value="Znf_RING_CS"/>
</dbReference>
<dbReference type="PROSITE" id="PS00518">
    <property type="entry name" value="ZF_RING_1"/>
    <property type="match status" value="1"/>
</dbReference>
<protein>
    <recommendedName>
        <fullName evidence="2">RING-type E3 ubiquitin transferase</fullName>
        <ecNumber evidence="2">2.3.2.27</ecNumber>
    </recommendedName>
</protein>
<comment type="caution">
    <text evidence="12">The sequence shown here is derived from an EMBL/GenBank/DDBJ whole genome shotgun (WGS) entry which is preliminary data.</text>
</comment>
<dbReference type="GO" id="GO:0008270">
    <property type="term" value="F:zinc ion binding"/>
    <property type="evidence" value="ECO:0007669"/>
    <property type="project" value="UniProtKB-KW"/>
</dbReference>
<evidence type="ECO:0000256" key="1">
    <source>
        <dbReference type="ARBA" id="ARBA00000900"/>
    </source>
</evidence>
<feature type="domain" description="RING-type" evidence="11">
    <location>
        <begin position="39"/>
        <end position="80"/>
    </location>
</feature>
<sequence length="349" mass="39515">MESSSSSSRRPLRTHPKPTPTRQKPLPNRIQSAIRGKSCPICLTHIDARTAAVITACLHAYCVDCIRKWSHLKRKCPLCNLDFDSWFFKIDPYSRTFLQEKLPGLGLSEDQGKNSIVSVGKQGHCRDKDGLEGQNQSRLMLLPREFFSGALGVVHIDNSIYEQHLQAVPFSSRSNQEQNTTRNSCAQERIEKRIEPWIRRELEAILGDPDPSVIVHVASSLFISSFEEKREVSCEQSDLVDNYLEPLRPFLHERTNMFWHELSGHISVKSGSSGTFRKRFMTVKVIKNVEALSLKVSLRYPGTCEKFHWPCLVHGVDGRKILDVAVSLAKVADGNEDAAVDEFQEAMKL</sequence>
<dbReference type="Proteomes" id="UP000428333">
    <property type="component" value="Linkage Group LG07"/>
</dbReference>
<dbReference type="Gene3D" id="3.30.40.10">
    <property type="entry name" value="Zinc/RING finger domain, C3HC4 (zinc finger)"/>
    <property type="match status" value="1"/>
</dbReference>
<dbReference type="GO" id="GO:0000209">
    <property type="term" value="P:protein polyubiquitination"/>
    <property type="evidence" value="ECO:0007669"/>
    <property type="project" value="TreeGrafter"/>
</dbReference>
<dbReference type="InterPro" id="IPR001841">
    <property type="entry name" value="Znf_RING"/>
</dbReference>
<reference evidence="12 13" key="1">
    <citation type="journal article" date="2019" name="Genome Biol. Evol.">
        <title>The Rhododendron genome and chromosomal organization provide insight into shared whole-genome duplications across the heath family (Ericaceae).</title>
        <authorList>
            <person name="Soza V.L."/>
            <person name="Lindsley D."/>
            <person name="Waalkes A."/>
            <person name="Ramage E."/>
            <person name="Patwardhan R.P."/>
            <person name="Burton J.N."/>
            <person name="Adey A."/>
            <person name="Kumar A."/>
            <person name="Qiu R."/>
            <person name="Shendure J."/>
            <person name="Hall B."/>
        </authorList>
    </citation>
    <scope>NUCLEOTIDE SEQUENCE [LARGE SCALE GENOMIC DNA]</scope>
    <source>
        <strain evidence="12">RSF 1966-606</strain>
    </source>
</reference>
<keyword evidence="7" id="KW-0805">Transcription regulation</keyword>
<dbReference type="GO" id="GO:0006513">
    <property type="term" value="P:protein monoubiquitination"/>
    <property type="evidence" value="ECO:0007669"/>
    <property type="project" value="TreeGrafter"/>
</dbReference>
<evidence type="ECO:0000256" key="7">
    <source>
        <dbReference type="ARBA" id="ARBA00023015"/>
    </source>
</evidence>
<evidence type="ECO:0000256" key="9">
    <source>
        <dbReference type="PROSITE-ProRule" id="PRU00175"/>
    </source>
</evidence>
<dbReference type="SUPFAM" id="SSF57850">
    <property type="entry name" value="RING/U-box"/>
    <property type="match status" value="1"/>
</dbReference>
<keyword evidence="3" id="KW-0808">Transferase</keyword>
<keyword evidence="5 9" id="KW-0863">Zinc-finger</keyword>
<accession>A0A6A4LKY5</accession>
<evidence type="ECO:0000313" key="12">
    <source>
        <dbReference type="EMBL" id="KAE9455257.1"/>
    </source>
</evidence>
<evidence type="ECO:0000256" key="10">
    <source>
        <dbReference type="SAM" id="MobiDB-lite"/>
    </source>
</evidence>
<dbReference type="AlphaFoldDB" id="A0A6A4LKY5"/>
<proteinExistence type="predicted"/>
<dbReference type="GO" id="GO:0061630">
    <property type="term" value="F:ubiquitin protein ligase activity"/>
    <property type="evidence" value="ECO:0007669"/>
    <property type="project" value="UniProtKB-EC"/>
</dbReference>
<dbReference type="PANTHER" id="PTHR46077">
    <property type="entry name" value="E3 UBIQUITIN-PROTEIN LIGASE TOPORS"/>
    <property type="match status" value="1"/>
</dbReference>
<dbReference type="PROSITE" id="PS50089">
    <property type="entry name" value="ZF_RING_2"/>
    <property type="match status" value="1"/>
</dbReference>
<evidence type="ECO:0000256" key="2">
    <source>
        <dbReference type="ARBA" id="ARBA00012483"/>
    </source>
</evidence>
<dbReference type="PANTHER" id="PTHR46077:SF1">
    <property type="entry name" value="TOP1 BINDING ARGININE_SERINE RICH PROTEIN, E3 UBIQUITIN LIGASE"/>
    <property type="match status" value="1"/>
</dbReference>
<keyword evidence="13" id="KW-1185">Reference proteome</keyword>
<organism evidence="12 13">
    <name type="scientific">Rhododendron williamsianum</name>
    <dbReference type="NCBI Taxonomy" id="262921"/>
    <lineage>
        <taxon>Eukaryota</taxon>
        <taxon>Viridiplantae</taxon>
        <taxon>Streptophyta</taxon>
        <taxon>Embryophyta</taxon>
        <taxon>Tracheophyta</taxon>
        <taxon>Spermatophyta</taxon>
        <taxon>Magnoliopsida</taxon>
        <taxon>eudicotyledons</taxon>
        <taxon>Gunneridae</taxon>
        <taxon>Pentapetalae</taxon>
        <taxon>asterids</taxon>
        <taxon>Ericales</taxon>
        <taxon>Ericaceae</taxon>
        <taxon>Ericoideae</taxon>
        <taxon>Rhodoreae</taxon>
        <taxon>Rhododendron</taxon>
    </lineage>
</organism>
<evidence type="ECO:0000313" key="13">
    <source>
        <dbReference type="Proteomes" id="UP000428333"/>
    </source>
</evidence>
<evidence type="ECO:0000256" key="5">
    <source>
        <dbReference type="ARBA" id="ARBA00022771"/>
    </source>
</evidence>
<comment type="catalytic activity">
    <reaction evidence="1">
        <text>S-ubiquitinyl-[E2 ubiquitin-conjugating enzyme]-L-cysteine + [acceptor protein]-L-lysine = [E2 ubiquitin-conjugating enzyme]-L-cysteine + N(6)-ubiquitinyl-[acceptor protein]-L-lysine.</text>
        <dbReference type="EC" id="2.3.2.27"/>
    </reaction>
</comment>
<gene>
    <name evidence="12" type="ORF">C3L33_12853</name>
</gene>
<evidence type="ECO:0000256" key="4">
    <source>
        <dbReference type="ARBA" id="ARBA00022723"/>
    </source>
</evidence>
<evidence type="ECO:0000256" key="6">
    <source>
        <dbReference type="ARBA" id="ARBA00022833"/>
    </source>
</evidence>
<feature type="region of interest" description="Disordered" evidence="10">
    <location>
        <begin position="1"/>
        <end position="29"/>
    </location>
</feature>
<dbReference type="Pfam" id="PF13639">
    <property type="entry name" value="zf-RING_2"/>
    <property type="match status" value="1"/>
</dbReference>
<name>A0A6A4LKY5_9ERIC</name>
<dbReference type="OrthoDB" id="5600418at2759"/>
<dbReference type="EMBL" id="QEFC01001864">
    <property type="protein sequence ID" value="KAE9455257.1"/>
    <property type="molecule type" value="Genomic_DNA"/>
</dbReference>
<dbReference type="InterPro" id="IPR013083">
    <property type="entry name" value="Znf_RING/FYVE/PHD"/>
</dbReference>
<feature type="non-terminal residue" evidence="12">
    <location>
        <position position="1"/>
    </location>
</feature>
<evidence type="ECO:0000256" key="8">
    <source>
        <dbReference type="ARBA" id="ARBA00023163"/>
    </source>
</evidence>
<keyword evidence="6" id="KW-0862">Zinc</keyword>
<dbReference type="EC" id="2.3.2.27" evidence="2"/>